<reference evidence="2 6" key="2">
    <citation type="submission" date="2020-11" db="EMBL/GenBank/DDBJ databases">
        <title>Enhanced detection system for hospital associated transmission using whole genome sequencing surveillance.</title>
        <authorList>
            <person name="Harrison L.H."/>
            <person name="Van Tyne D."/>
            <person name="Marsh J.W."/>
            <person name="Griffith M.P."/>
            <person name="Snyder D.J."/>
            <person name="Cooper V.S."/>
            <person name="Mustapha M."/>
        </authorList>
    </citation>
    <scope>NUCLEOTIDE SEQUENCE [LARGE SCALE GENOMIC DNA]</scope>
    <source>
        <strain evidence="2 6">BC00020</strain>
    </source>
</reference>
<evidence type="ECO:0000313" key="6">
    <source>
        <dbReference type="Proteomes" id="UP000808215"/>
    </source>
</evidence>
<evidence type="ECO:0000313" key="5">
    <source>
        <dbReference type="Proteomes" id="UP000237632"/>
    </source>
</evidence>
<dbReference type="Proteomes" id="UP000808215">
    <property type="component" value="Unassembled WGS sequence"/>
</dbReference>
<proteinExistence type="predicted"/>
<accession>A0A132DUE4</accession>
<sequence length="78" mass="8386">MTHSLGSILIIVGLASIILSQIGIGIHVFLTNPVKGIVGMFVPFYLWAYARRERAGRVLIQCWYAGLAALTTGVVLAS</sequence>
<keyword evidence="1" id="KW-1133">Transmembrane helix</keyword>
<feature type="transmembrane region" description="Helical" evidence="1">
    <location>
        <begin position="7"/>
        <end position="28"/>
    </location>
</feature>
<dbReference type="AlphaFoldDB" id="A0A132DUE4"/>
<feature type="transmembrane region" description="Helical" evidence="1">
    <location>
        <begin position="58"/>
        <end position="77"/>
    </location>
</feature>
<evidence type="ECO:0000256" key="1">
    <source>
        <dbReference type="SAM" id="Phobius"/>
    </source>
</evidence>
<comment type="caution">
    <text evidence="4">The sequence shown here is derived from an EMBL/GenBank/DDBJ whole genome shotgun (WGS) entry which is preliminary data.</text>
</comment>
<feature type="transmembrane region" description="Helical" evidence="1">
    <location>
        <begin position="34"/>
        <end position="51"/>
    </location>
</feature>
<evidence type="ECO:0000313" key="2">
    <source>
        <dbReference type="EMBL" id="MBJ9691276.1"/>
    </source>
</evidence>
<gene>
    <name evidence="4" type="ORF">C6T65_27730</name>
    <name evidence="2" type="ORF">I5589_29810</name>
    <name evidence="3" type="ORF">QZM33_01970</name>
</gene>
<keyword evidence="1" id="KW-0472">Membrane</keyword>
<keyword evidence="1" id="KW-0812">Transmembrane</keyword>
<dbReference type="Proteomes" id="UP000237632">
    <property type="component" value="Unassembled WGS sequence"/>
</dbReference>
<dbReference type="EMBL" id="JADVKH010000128">
    <property type="protein sequence ID" value="MBJ9691276.1"/>
    <property type="molecule type" value="Genomic_DNA"/>
</dbReference>
<name>A0A132DUE4_BURVI</name>
<evidence type="ECO:0000313" key="3">
    <source>
        <dbReference type="EMBL" id="MDN7793721.1"/>
    </source>
</evidence>
<dbReference type="RefSeq" id="WP_034194870.1">
    <property type="nucleotide sequence ID" value="NZ_BGKC01000002.1"/>
</dbReference>
<evidence type="ECO:0000313" key="4">
    <source>
        <dbReference type="EMBL" id="PRH39188.1"/>
    </source>
</evidence>
<protein>
    <submittedName>
        <fullName evidence="4">Uncharacterized protein</fullName>
    </submittedName>
</protein>
<dbReference type="Proteomes" id="UP001171620">
    <property type="component" value="Unassembled WGS sequence"/>
</dbReference>
<reference evidence="4 5" key="1">
    <citation type="submission" date="2018-03" db="EMBL/GenBank/DDBJ databases">
        <authorList>
            <person name="Nguyen K."/>
            <person name="Fouts D."/>
            <person name="Sutton G."/>
        </authorList>
    </citation>
    <scope>NUCLEOTIDE SEQUENCE [LARGE SCALE GENOMIC DNA]</scope>
    <source>
        <strain evidence="4 5">AU3578</strain>
    </source>
</reference>
<keyword evidence="6" id="KW-1185">Reference proteome</keyword>
<dbReference type="EMBL" id="PVHK01000207">
    <property type="protein sequence ID" value="PRH39188.1"/>
    <property type="molecule type" value="Genomic_DNA"/>
</dbReference>
<organism evidence="4 5">
    <name type="scientific">Burkholderia vietnamiensis</name>
    <dbReference type="NCBI Taxonomy" id="60552"/>
    <lineage>
        <taxon>Bacteria</taxon>
        <taxon>Pseudomonadati</taxon>
        <taxon>Pseudomonadota</taxon>
        <taxon>Betaproteobacteria</taxon>
        <taxon>Burkholderiales</taxon>
        <taxon>Burkholderiaceae</taxon>
        <taxon>Burkholderia</taxon>
        <taxon>Burkholderia cepacia complex</taxon>
    </lineage>
</organism>
<reference evidence="3" key="3">
    <citation type="submission" date="2023-07" db="EMBL/GenBank/DDBJ databases">
        <title>A collection of bacterial strains from the Burkholderia cepacia Research Laboratory and Repository.</title>
        <authorList>
            <person name="Lipuma J."/>
            <person name="Spilker T."/>
            <person name="Caverly L."/>
        </authorList>
    </citation>
    <scope>NUCLEOTIDE SEQUENCE</scope>
    <source>
        <strain evidence="3">AU44268</strain>
    </source>
</reference>
<dbReference type="EMBL" id="JAUJRV010000001">
    <property type="protein sequence ID" value="MDN7793721.1"/>
    <property type="molecule type" value="Genomic_DNA"/>
</dbReference>